<dbReference type="EMBL" id="NCSJ02000113">
    <property type="protein sequence ID" value="RFU29937.1"/>
    <property type="molecule type" value="Genomic_DNA"/>
</dbReference>
<name>A0A3E2H9G4_SCYLI</name>
<dbReference type="Pfam" id="PF00135">
    <property type="entry name" value="COesterase"/>
    <property type="match status" value="1"/>
</dbReference>
<dbReference type="Proteomes" id="UP000258309">
    <property type="component" value="Unassembled WGS sequence"/>
</dbReference>
<dbReference type="PANTHER" id="PTHR43142:SF11">
    <property type="entry name" value="CARBOXYLIC ESTER HYDROLASE"/>
    <property type="match status" value="1"/>
</dbReference>
<dbReference type="InterPro" id="IPR002018">
    <property type="entry name" value="CarbesteraseB"/>
</dbReference>
<dbReference type="InterPro" id="IPR029058">
    <property type="entry name" value="AB_hydrolase_fold"/>
</dbReference>
<dbReference type="OMA" id="GCAFEQS"/>
<keyword evidence="3" id="KW-1185">Reference proteome</keyword>
<reference evidence="2 3" key="1">
    <citation type="submission" date="2018-05" db="EMBL/GenBank/DDBJ databases">
        <title>Draft genome sequence of Scytalidium lignicola DSM 105466, a ubiquitous saprotrophic fungus.</title>
        <authorList>
            <person name="Buettner E."/>
            <person name="Gebauer A.M."/>
            <person name="Hofrichter M."/>
            <person name="Liers C."/>
            <person name="Kellner H."/>
        </authorList>
    </citation>
    <scope>NUCLEOTIDE SEQUENCE [LARGE SCALE GENOMIC DNA]</scope>
    <source>
        <strain evidence="2 3">DSM 105466</strain>
    </source>
</reference>
<evidence type="ECO:0000259" key="1">
    <source>
        <dbReference type="Pfam" id="PF00135"/>
    </source>
</evidence>
<dbReference type="Gene3D" id="3.40.50.1820">
    <property type="entry name" value="alpha/beta hydrolase"/>
    <property type="match status" value="1"/>
</dbReference>
<dbReference type="SUPFAM" id="SSF53474">
    <property type="entry name" value="alpha/beta-Hydrolases"/>
    <property type="match status" value="1"/>
</dbReference>
<proteinExistence type="predicted"/>
<accession>A0A3E2H9G4</accession>
<feature type="non-terminal residue" evidence="2">
    <location>
        <position position="533"/>
    </location>
</feature>
<dbReference type="OrthoDB" id="3200163at2759"/>
<organism evidence="2 3">
    <name type="scientific">Scytalidium lignicola</name>
    <name type="common">Hyphomycete</name>
    <dbReference type="NCBI Taxonomy" id="5539"/>
    <lineage>
        <taxon>Eukaryota</taxon>
        <taxon>Fungi</taxon>
        <taxon>Dikarya</taxon>
        <taxon>Ascomycota</taxon>
        <taxon>Pezizomycotina</taxon>
        <taxon>Leotiomycetes</taxon>
        <taxon>Leotiomycetes incertae sedis</taxon>
        <taxon>Scytalidium</taxon>
    </lineage>
</organism>
<dbReference type="STRING" id="5539.A0A3E2H9G4"/>
<comment type="caution">
    <text evidence="2">The sequence shown here is derived from an EMBL/GenBank/DDBJ whole genome shotgun (WGS) entry which is preliminary data.</text>
</comment>
<sequence length="533" mass="58328">MTEEFTHPQLGKIKGKANKGSVQFFGIKYATTRSRFAAAELYEPSGDGEIDATKFGPSVAVLPQGVDMESSFIQKTLAATKVPMSETDGLNLNITIPKLPGGSAKKLPVYVFVYGGGFFIGGNSYPSYDNKRFIELSTEIGMPIIGVVINYRVGATGFLTSEDLRSQGFPANNGLRDQRVAFQWVKKFISGFGGDPENITAIGNSAGSVSVTLQLYSETPLFNRIFCSSGTSLLIQPLPLPVHEATYNTVIKALGIMGETAKERVDALLKVPIEDILFKVPPGQPYIPALDGEMFTFLPEHKLFSTKEGFSRMPGAKWCKEMIMGECAFDGSILFGQCGPRPNGLAASFTDYVAKILPEHPSVATSILKSYGITSEMPDDEAVVRILEFGSDIAFIGSGISFAKGFPGAVYRYFYNEPNPWDGQWKGKASHIMDIKALFLNYNEYLPSGQAQTSTTMAKDAIAFINGKAPWSSYDEQNRTVKMYGPSEEEGFTAEVSEKDDKVPQRRNYLLEFENSPGWDALSATWVAFLHGH</sequence>
<dbReference type="PANTHER" id="PTHR43142">
    <property type="entry name" value="CARBOXYLIC ESTER HYDROLASE"/>
    <property type="match status" value="1"/>
</dbReference>
<evidence type="ECO:0000313" key="3">
    <source>
        <dbReference type="Proteomes" id="UP000258309"/>
    </source>
</evidence>
<feature type="domain" description="Carboxylesterase type B" evidence="1">
    <location>
        <begin position="9"/>
        <end position="472"/>
    </location>
</feature>
<evidence type="ECO:0000313" key="2">
    <source>
        <dbReference type="EMBL" id="RFU29937.1"/>
    </source>
</evidence>
<dbReference type="AlphaFoldDB" id="A0A3E2H9G4"/>
<gene>
    <name evidence="2" type="ORF">B7463_g6386</name>
</gene>
<protein>
    <recommendedName>
        <fullName evidence="1">Carboxylesterase type B domain-containing protein</fullName>
    </recommendedName>
</protein>
<feature type="non-terminal residue" evidence="2">
    <location>
        <position position="1"/>
    </location>
</feature>